<dbReference type="PANTHER" id="PTHR35458:SF8">
    <property type="entry name" value="SLR0650 PROTEIN"/>
    <property type="match status" value="1"/>
</dbReference>
<dbReference type="Proteomes" id="UP000033854">
    <property type="component" value="Unassembled WGS sequence"/>
</dbReference>
<dbReference type="CDD" id="cd10911">
    <property type="entry name" value="PIN_LabA"/>
    <property type="match status" value="1"/>
</dbReference>
<name>A0A0G0Z2P8_9BACT</name>
<comment type="caution">
    <text evidence="2">The sequence shown here is derived from an EMBL/GenBank/DDBJ whole genome shotgun (WGS) entry which is preliminary data.</text>
</comment>
<dbReference type="AlphaFoldDB" id="A0A0G0Z2P8"/>
<sequence>MDKRGKLIYAFVDAANMFYGGERSLHWRVDYEKLIAYLREKFMVSRVFYYSGIDVDQYKEEGKEVDLEKLVAYYKGELLNKEKTEEEKVLLGKHLEKAKFYRDLDKFGYELRIKPTKVFTSTEGTTTTKANCDVDLTFDMMRYMSQYSEAVVLSGDGDFAPILEYLKRKKKKIRVLARSERTAREMRELAGEDFVDFKSIREEVEADKVEKKTEIKKEIAVTGKRKAFERKVPVFRKGF</sequence>
<dbReference type="EMBL" id="LCDA01000003">
    <property type="protein sequence ID" value="KKS43059.1"/>
    <property type="molecule type" value="Genomic_DNA"/>
</dbReference>
<gene>
    <name evidence="2" type="ORF">UV06_C0003G0060</name>
</gene>
<dbReference type="GO" id="GO:0004540">
    <property type="term" value="F:RNA nuclease activity"/>
    <property type="evidence" value="ECO:0007669"/>
    <property type="project" value="InterPro"/>
</dbReference>
<evidence type="ECO:0000259" key="1">
    <source>
        <dbReference type="Pfam" id="PF01936"/>
    </source>
</evidence>
<evidence type="ECO:0000313" key="2">
    <source>
        <dbReference type="EMBL" id="KKS43059.1"/>
    </source>
</evidence>
<accession>A0A0G0Z2P8</accession>
<proteinExistence type="predicted"/>
<feature type="domain" description="NYN" evidence="1">
    <location>
        <begin position="11"/>
        <end position="191"/>
    </location>
</feature>
<dbReference type="InterPro" id="IPR047140">
    <property type="entry name" value="LabA"/>
</dbReference>
<dbReference type="Pfam" id="PF01936">
    <property type="entry name" value="NYN"/>
    <property type="match status" value="1"/>
</dbReference>
<evidence type="ECO:0000313" key="3">
    <source>
        <dbReference type="Proteomes" id="UP000033854"/>
    </source>
</evidence>
<dbReference type="PANTHER" id="PTHR35458">
    <property type="entry name" value="SLR0755 PROTEIN"/>
    <property type="match status" value="1"/>
</dbReference>
<protein>
    <recommendedName>
        <fullName evidence="1">NYN domain-containing protein</fullName>
    </recommendedName>
</protein>
<reference evidence="2 3" key="1">
    <citation type="journal article" date="2015" name="Nature">
        <title>rRNA introns, odd ribosomes, and small enigmatic genomes across a large radiation of phyla.</title>
        <authorList>
            <person name="Brown C.T."/>
            <person name="Hug L.A."/>
            <person name="Thomas B.C."/>
            <person name="Sharon I."/>
            <person name="Castelle C.J."/>
            <person name="Singh A."/>
            <person name="Wilkins M.J."/>
            <person name="Williams K.H."/>
            <person name="Banfield J.F."/>
        </authorList>
    </citation>
    <scope>NUCLEOTIDE SEQUENCE [LARGE SCALE GENOMIC DNA]</scope>
</reference>
<organism evidence="2 3">
    <name type="scientific">Candidatus Collierbacteria bacterium GW2011_GWA2_42_17</name>
    <dbReference type="NCBI Taxonomy" id="1618378"/>
    <lineage>
        <taxon>Bacteria</taxon>
        <taxon>Candidatus Collieribacteriota</taxon>
    </lineage>
</organism>
<dbReference type="InterPro" id="IPR021139">
    <property type="entry name" value="NYN"/>
</dbReference>
<dbReference type="Gene3D" id="3.40.50.1010">
    <property type="entry name" value="5'-nuclease"/>
    <property type="match status" value="1"/>
</dbReference>